<name>A0A9D1R0S6_9BACT</name>
<evidence type="ECO:0000256" key="1">
    <source>
        <dbReference type="SAM" id="Phobius"/>
    </source>
</evidence>
<sequence>MLDLLVEHRRWLAVALMGAGIVSLFIAQEVARQRHLSRMSRECSEAKRRKG</sequence>
<proteinExistence type="predicted"/>
<keyword evidence="1" id="KW-0812">Transmembrane</keyword>
<dbReference type="AlphaFoldDB" id="A0A9D1R0S6"/>
<dbReference type="Proteomes" id="UP000824264">
    <property type="component" value="Unassembled WGS sequence"/>
</dbReference>
<protein>
    <submittedName>
        <fullName evidence="2">Uncharacterized protein</fullName>
    </submittedName>
</protein>
<keyword evidence="1" id="KW-1133">Transmembrane helix</keyword>
<gene>
    <name evidence="2" type="ORF">H9874_04540</name>
</gene>
<comment type="caution">
    <text evidence="2">The sequence shown here is derived from an EMBL/GenBank/DDBJ whole genome shotgun (WGS) entry which is preliminary data.</text>
</comment>
<dbReference type="EMBL" id="DXGI01000161">
    <property type="protein sequence ID" value="HIW78398.1"/>
    <property type="molecule type" value="Genomic_DNA"/>
</dbReference>
<evidence type="ECO:0000313" key="3">
    <source>
        <dbReference type="Proteomes" id="UP000824264"/>
    </source>
</evidence>
<reference evidence="2" key="1">
    <citation type="journal article" date="2021" name="PeerJ">
        <title>Extensive microbial diversity within the chicken gut microbiome revealed by metagenomics and culture.</title>
        <authorList>
            <person name="Gilroy R."/>
            <person name="Ravi A."/>
            <person name="Getino M."/>
            <person name="Pursley I."/>
            <person name="Horton D.L."/>
            <person name="Alikhan N.F."/>
            <person name="Baker D."/>
            <person name="Gharbi K."/>
            <person name="Hall N."/>
            <person name="Watson M."/>
            <person name="Adriaenssens E.M."/>
            <person name="Foster-Nyarko E."/>
            <person name="Jarju S."/>
            <person name="Secka A."/>
            <person name="Antonio M."/>
            <person name="Oren A."/>
            <person name="Chaudhuri R.R."/>
            <person name="La Ragione R."/>
            <person name="Hildebrand F."/>
            <person name="Pallen M.J."/>
        </authorList>
    </citation>
    <scope>NUCLEOTIDE SEQUENCE</scope>
    <source>
        <strain evidence="2">ChiSxjej5B17-1746</strain>
    </source>
</reference>
<feature type="transmembrane region" description="Helical" evidence="1">
    <location>
        <begin position="12"/>
        <end position="31"/>
    </location>
</feature>
<reference evidence="2" key="2">
    <citation type="submission" date="2021-04" db="EMBL/GenBank/DDBJ databases">
        <authorList>
            <person name="Gilroy R."/>
        </authorList>
    </citation>
    <scope>NUCLEOTIDE SEQUENCE</scope>
    <source>
        <strain evidence="2">ChiSxjej5B17-1746</strain>
    </source>
</reference>
<accession>A0A9D1R0S6</accession>
<evidence type="ECO:0000313" key="2">
    <source>
        <dbReference type="EMBL" id="HIW78398.1"/>
    </source>
</evidence>
<organism evidence="2 3">
    <name type="scientific">Candidatus Bilophila faecipullorum</name>
    <dbReference type="NCBI Taxonomy" id="2838482"/>
    <lineage>
        <taxon>Bacteria</taxon>
        <taxon>Pseudomonadati</taxon>
        <taxon>Thermodesulfobacteriota</taxon>
        <taxon>Desulfovibrionia</taxon>
        <taxon>Desulfovibrionales</taxon>
        <taxon>Desulfovibrionaceae</taxon>
        <taxon>Bilophila</taxon>
    </lineage>
</organism>
<keyword evidence="1" id="KW-0472">Membrane</keyword>